<proteinExistence type="predicted"/>
<reference evidence="1 2" key="1">
    <citation type="submission" date="2018-11" db="EMBL/GenBank/DDBJ databases">
        <title>Flavobacterium sp. nov., YIM 102600 draft genome.</title>
        <authorList>
            <person name="Li G."/>
            <person name="Jiang Y."/>
        </authorList>
    </citation>
    <scope>NUCLEOTIDE SEQUENCE [LARGE SCALE GENOMIC DNA]</scope>
    <source>
        <strain evidence="1 2">YIM 102600</strain>
    </source>
</reference>
<dbReference type="RefSeq" id="WP_158611939.1">
    <property type="nucleotide sequence ID" value="NZ_RQVR01000010.1"/>
</dbReference>
<accession>A0A3P3W809</accession>
<dbReference type="OrthoDB" id="1269016at2"/>
<evidence type="ECO:0000313" key="1">
    <source>
        <dbReference type="EMBL" id="RRJ90834.1"/>
    </source>
</evidence>
<name>A0A3P3W809_9FLAO</name>
<dbReference type="AlphaFoldDB" id="A0A3P3W809"/>
<organism evidence="1 2">
    <name type="scientific">Flavobacterium macacae</name>
    <dbReference type="NCBI Taxonomy" id="2488993"/>
    <lineage>
        <taxon>Bacteria</taxon>
        <taxon>Pseudomonadati</taxon>
        <taxon>Bacteroidota</taxon>
        <taxon>Flavobacteriia</taxon>
        <taxon>Flavobacteriales</taxon>
        <taxon>Flavobacteriaceae</taxon>
        <taxon>Flavobacterium</taxon>
    </lineage>
</organism>
<evidence type="ECO:0000313" key="2">
    <source>
        <dbReference type="Proteomes" id="UP000271937"/>
    </source>
</evidence>
<comment type="caution">
    <text evidence="1">The sequence shown here is derived from an EMBL/GenBank/DDBJ whole genome shotgun (WGS) entry which is preliminary data.</text>
</comment>
<protein>
    <submittedName>
        <fullName evidence="1">Uncharacterized protein</fullName>
    </submittedName>
</protein>
<sequence length="109" mass="12671">MKKTNLGGMPPPSTRIEFEHNIFLSIEEVRYKIENEIRDPGLFHSIVPSLKKVKALPNNRIDLSTIDERIRLHSNMQNWMEMDFFKEAREKALKKSNENIDSDAGTSNK</sequence>
<keyword evidence="2" id="KW-1185">Reference proteome</keyword>
<dbReference type="EMBL" id="RQVR01000010">
    <property type="protein sequence ID" value="RRJ90834.1"/>
    <property type="molecule type" value="Genomic_DNA"/>
</dbReference>
<gene>
    <name evidence="1" type="ORF">EG849_10210</name>
</gene>
<dbReference type="Proteomes" id="UP000271937">
    <property type="component" value="Unassembled WGS sequence"/>
</dbReference>